<evidence type="ECO:0000313" key="3">
    <source>
        <dbReference type="Proteomes" id="UP001189429"/>
    </source>
</evidence>
<evidence type="ECO:0000313" key="2">
    <source>
        <dbReference type="EMBL" id="CAK0804042.1"/>
    </source>
</evidence>
<feature type="coiled-coil region" evidence="1">
    <location>
        <begin position="25"/>
        <end position="52"/>
    </location>
</feature>
<proteinExistence type="predicted"/>
<evidence type="ECO:0000256" key="1">
    <source>
        <dbReference type="SAM" id="Coils"/>
    </source>
</evidence>
<gene>
    <name evidence="2" type="ORF">PCOR1329_LOCUS10976</name>
</gene>
<reference evidence="2" key="1">
    <citation type="submission" date="2023-10" db="EMBL/GenBank/DDBJ databases">
        <authorList>
            <person name="Chen Y."/>
            <person name="Shah S."/>
            <person name="Dougan E. K."/>
            <person name="Thang M."/>
            <person name="Chan C."/>
        </authorList>
    </citation>
    <scope>NUCLEOTIDE SEQUENCE [LARGE SCALE GENOMIC DNA]</scope>
</reference>
<protein>
    <submittedName>
        <fullName evidence="2">Uncharacterized protein</fullName>
    </submittedName>
</protein>
<keyword evidence="3" id="KW-1185">Reference proteome</keyword>
<dbReference type="EMBL" id="CAUYUJ010003136">
    <property type="protein sequence ID" value="CAK0804042.1"/>
    <property type="molecule type" value="Genomic_DNA"/>
</dbReference>
<name>A0ABN9QH02_9DINO</name>
<accession>A0ABN9QH02</accession>
<keyword evidence="1" id="KW-0175">Coiled coil</keyword>
<comment type="caution">
    <text evidence="2">The sequence shown here is derived from an EMBL/GenBank/DDBJ whole genome shotgun (WGS) entry which is preliminary data.</text>
</comment>
<feature type="non-terminal residue" evidence="2">
    <location>
        <position position="1"/>
    </location>
</feature>
<dbReference type="Proteomes" id="UP001189429">
    <property type="component" value="Unassembled WGS sequence"/>
</dbReference>
<organism evidence="2 3">
    <name type="scientific">Prorocentrum cordatum</name>
    <dbReference type="NCBI Taxonomy" id="2364126"/>
    <lineage>
        <taxon>Eukaryota</taxon>
        <taxon>Sar</taxon>
        <taxon>Alveolata</taxon>
        <taxon>Dinophyceae</taxon>
        <taxon>Prorocentrales</taxon>
        <taxon>Prorocentraceae</taxon>
        <taxon>Prorocentrum</taxon>
    </lineage>
</organism>
<sequence>EDEDEARATSIEYDPSDKDSMVKTVSRMVKQLKNIEIQMKVLVKELSRAQSTFP</sequence>